<reference evidence="2 3" key="1">
    <citation type="submission" date="2021-06" db="EMBL/GenBank/DDBJ databases">
        <title>Caerostris darwini draft genome.</title>
        <authorList>
            <person name="Kono N."/>
            <person name="Arakawa K."/>
        </authorList>
    </citation>
    <scope>NUCLEOTIDE SEQUENCE [LARGE SCALE GENOMIC DNA]</scope>
</reference>
<dbReference type="AlphaFoldDB" id="A0AAV4QD17"/>
<comment type="caution">
    <text evidence="2">The sequence shown here is derived from an EMBL/GenBank/DDBJ whole genome shotgun (WGS) entry which is preliminary data.</text>
</comment>
<organism evidence="2 3">
    <name type="scientific">Caerostris darwini</name>
    <dbReference type="NCBI Taxonomy" id="1538125"/>
    <lineage>
        <taxon>Eukaryota</taxon>
        <taxon>Metazoa</taxon>
        <taxon>Ecdysozoa</taxon>
        <taxon>Arthropoda</taxon>
        <taxon>Chelicerata</taxon>
        <taxon>Arachnida</taxon>
        <taxon>Araneae</taxon>
        <taxon>Araneomorphae</taxon>
        <taxon>Entelegynae</taxon>
        <taxon>Araneoidea</taxon>
        <taxon>Araneidae</taxon>
        <taxon>Caerostris</taxon>
    </lineage>
</organism>
<evidence type="ECO:0000313" key="2">
    <source>
        <dbReference type="EMBL" id="GIY06122.1"/>
    </source>
</evidence>
<name>A0AAV4QD17_9ARAC</name>
<proteinExistence type="predicted"/>
<dbReference type="Proteomes" id="UP001054837">
    <property type="component" value="Unassembled WGS sequence"/>
</dbReference>
<evidence type="ECO:0000313" key="3">
    <source>
        <dbReference type="Proteomes" id="UP001054837"/>
    </source>
</evidence>
<protein>
    <submittedName>
        <fullName evidence="2">Uncharacterized protein</fullName>
    </submittedName>
</protein>
<accession>A0AAV4QD17</accession>
<keyword evidence="3" id="KW-1185">Reference proteome</keyword>
<gene>
    <name evidence="2" type="ORF">CDAR_551801</name>
</gene>
<sequence>MVLWNSNSDIGQIESVESISDIPPSNDSLSFSEICSKIKTSNQQLWKIPPTHPWYNKQAPGGTLTIKADKSRPDYQE</sequence>
<dbReference type="EMBL" id="BPLQ01004175">
    <property type="protein sequence ID" value="GIY06122.1"/>
    <property type="molecule type" value="Genomic_DNA"/>
</dbReference>
<evidence type="ECO:0000256" key="1">
    <source>
        <dbReference type="SAM" id="MobiDB-lite"/>
    </source>
</evidence>
<feature type="compositionally biased region" description="Basic and acidic residues" evidence="1">
    <location>
        <begin position="67"/>
        <end position="77"/>
    </location>
</feature>
<feature type="region of interest" description="Disordered" evidence="1">
    <location>
        <begin position="57"/>
        <end position="77"/>
    </location>
</feature>